<gene>
    <name evidence="1" type="ORF">B7P43_G10801</name>
</gene>
<dbReference type="AlphaFoldDB" id="A0A2J7RRK1"/>
<dbReference type="EMBL" id="NEVH01000602">
    <property type="protein sequence ID" value="PNF43468.1"/>
    <property type="molecule type" value="Genomic_DNA"/>
</dbReference>
<proteinExistence type="predicted"/>
<accession>A0A2J7RRK1</accession>
<reference evidence="1 2" key="1">
    <citation type="submission" date="2017-12" db="EMBL/GenBank/DDBJ databases">
        <title>Hemimetabolous genomes reveal molecular basis of termite eusociality.</title>
        <authorList>
            <person name="Harrison M.C."/>
            <person name="Jongepier E."/>
            <person name="Robertson H.M."/>
            <person name="Arning N."/>
            <person name="Bitard-Feildel T."/>
            <person name="Chao H."/>
            <person name="Childers C.P."/>
            <person name="Dinh H."/>
            <person name="Doddapaneni H."/>
            <person name="Dugan S."/>
            <person name="Gowin J."/>
            <person name="Greiner C."/>
            <person name="Han Y."/>
            <person name="Hu H."/>
            <person name="Hughes D.S.T."/>
            <person name="Huylmans A.-K."/>
            <person name="Kemena C."/>
            <person name="Kremer L.P.M."/>
            <person name="Lee S.L."/>
            <person name="Lopez-Ezquerra A."/>
            <person name="Mallet L."/>
            <person name="Monroy-Kuhn J.M."/>
            <person name="Moser A."/>
            <person name="Murali S.C."/>
            <person name="Muzny D.M."/>
            <person name="Otani S."/>
            <person name="Piulachs M.-D."/>
            <person name="Poelchau M."/>
            <person name="Qu J."/>
            <person name="Schaub F."/>
            <person name="Wada-Katsumata A."/>
            <person name="Worley K.C."/>
            <person name="Xie Q."/>
            <person name="Ylla G."/>
            <person name="Poulsen M."/>
            <person name="Gibbs R.A."/>
            <person name="Schal C."/>
            <person name="Richards S."/>
            <person name="Belles X."/>
            <person name="Korb J."/>
            <person name="Bornberg-Bauer E."/>
        </authorList>
    </citation>
    <scope>NUCLEOTIDE SEQUENCE [LARGE SCALE GENOMIC DNA]</scope>
    <source>
        <tissue evidence="1">Whole body</tissue>
    </source>
</reference>
<name>A0A2J7RRK1_9NEOP</name>
<protein>
    <submittedName>
        <fullName evidence="1">Uncharacterized protein</fullName>
    </submittedName>
</protein>
<dbReference type="InParanoid" id="A0A2J7RRK1"/>
<organism evidence="1 2">
    <name type="scientific">Cryptotermes secundus</name>
    <dbReference type="NCBI Taxonomy" id="105785"/>
    <lineage>
        <taxon>Eukaryota</taxon>
        <taxon>Metazoa</taxon>
        <taxon>Ecdysozoa</taxon>
        <taxon>Arthropoda</taxon>
        <taxon>Hexapoda</taxon>
        <taxon>Insecta</taxon>
        <taxon>Pterygota</taxon>
        <taxon>Neoptera</taxon>
        <taxon>Polyneoptera</taxon>
        <taxon>Dictyoptera</taxon>
        <taxon>Blattodea</taxon>
        <taxon>Blattoidea</taxon>
        <taxon>Termitoidae</taxon>
        <taxon>Kalotermitidae</taxon>
        <taxon>Cryptotermitinae</taxon>
        <taxon>Cryptotermes</taxon>
    </lineage>
</organism>
<evidence type="ECO:0000313" key="2">
    <source>
        <dbReference type="Proteomes" id="UP000235965"/>
    </source>
</evidence>
<comment type="caution">
    <text evidence="1">The sequence shown here is derived from an EMBL/GenBank/DDBJ whole genome shotgun (WGS) entry which is preliminary data.</text>
</comment>
<keyword evidence="2" id="KW-1185">Reference proteome</keyword>
<sequence length="83" mass="9547">MNSSACLIFSMQYDSKQKKREMCKKYFKKMFSDQKKLSIPQEDMSFRCSSAFVAAILQASSSVVAVPNTTDCRLVDMDRRIVF</sequence>
<dbReference type="Proteomes" id="UP000235965">
    <property type="component" value="Unassembled WGS sequence"/>
</dbReference>
<evidence type="ECO:0000313" key="1">
    <source>
        <dbReference type="EMBL" id="PNF43468.1"/>
    </source>
</evidence>